<dbReference type="VEuPathDB" id="VectorBase:BGLAX_038232"/>
<feature type="signal peptide" evidence="1">
    <location>
        <begin position="1"/>
        <end position="18"/>
    </location>
</feature>
<evidence type="ECO:0000256" key="1">
    <source>
        <dbReference type="SAM" id="SignalP"/>
    </source>
</evidence>
<gene>
    <name evidence="2" type="primary">106079452</name>
</gene>
<dbReference type="Proteomes" id="UP000076420">
    <property type="component" value="Unassembled WGS sequence"/>
</dbReference>
<dbReference type="KEGG" id="bgt:106079452"/>
<proteinExistence type="predicted"/>
<name>A0A2C9L8F4_BIOGL</name>
<dbReference type="AlphaFoldDB" id="A0A2C9L8F4"/>
<dbReference type="VEuPathDB" id="VectorBase:BGLB028264"/>
<keyword evidence="1" id="KW-0732">Signal</keyword>
<evidence type="ECO:0000313" key="2">
    <source>
        <dbReference type="EnsemblMetazoa" id="BGLB028264-PA"/>
    </source>
</evidence>
<evidence type="ECO:0000313" key="3">
    <source>
        <dbReference type="Proteomes" id="UP000076420"/>
    </source>
</evidence>
<feature type="chain" id="PRO_5012067370" evidence="1">
    <location>
        <begin position="19"/>
        <end position="105"/>
    </location>
</feature>
<sequence length="105" mass="11875">MSLPCLLLFLMTASFAMGESILPVQSKPDTSEEIEAFLRSLKKDMSMMNIFEYALDLIGLFHKINKYSQVFLNEIYDARSLAAATSMDLSKKLNNQVFILEQLSA</sequence>
<organism evidence="2 3">
    <name type="scientific">Biomphalaria glabrata</name>
    <name type="common">Bloodfluke planorb</name>
    <name type="synonym">Freshwater snail</name>
    <dbReference type="NCBI Taxonomy" id="6526"/>
    <lineage>
        <taxon>Eukaryota</taxon>
        <taxon>Metazoa</taxon>
        <taxon>Spiralia</taxon>
        <taxon>Lophotrochozoa</taxon>
        <taxon>Mollusca</taxon>
        <taxon>Gastropoda</taxon>
        <taxon>Heterobranchia</taxon>
        <taxon>Euthyneura</taxon>
        <taxon>Panpulmonata</taxon>
        <taxon>Hygrophila</taxon>
        <taxon>Lymnaeoidea</taxon>
        <taxon>Planorbidae</taxon>
        <taxon>Biomphalaria</taxon>
    </lineage>
</organism>
<reference evidence="2" key="1">
    <citation type="submission" date="2020-05" db="UniProtKB">
        <authorList>
            <consortium name="EnsemblMetazoa"/>
        </authorList>
    </citation>
    <scope>IDENTIFICATION</scope>
    <source>
        <strain evidence="2">BB02</strain>
    </source>
</reference>
<accession>A0A2C9L8F4</accession>
<protein>
    <submittedName>
        <fullName evidence="2">Uncharacterized protein</fullName>
    </submittedName>
</protein>
<dbReference type="EnsemblMetazoa" id="BGLB028264-RA">
    <property type="protein sequence ID" value="BGLB028264-PA"/>
    <property type="gene ID" value="BGLB028264"/>
</dbReference>